<dbReference type="EMBL" id="AP012320">
    <property type="protein sequence ID" value="BAL95904.1"/>
    <property type="molecule type" value="Genomic_DNA"/>
</dbReference>
<dbReference type="AlphaFoldDB" id="I0HSB7"/>
<dbReference type="Proteomes" id="UP000007883">
    <property type="component" value="Chromosome"/>
</dbReference>
<organism evidence="1 2">
    <name type="scientific">Rubrivivax gelatinosus (strain NBRC 100245 / IL144)</name>
    <dbReference type="NCBI Taxonomy" id="983917"/>
    <lineage>
        <taxon>Bacteria</taxon>
        <taxon>Pseudomonadati</taxon>
        <taxon>Pseudomonadota</taxon>
        <taxon>Betaproteobacteria</taxon>
        <taxon>Burkholderiales</taxon>
        <taxon>Sphaerotilaceae</taxon>
        <taxon>Rubrivivax</taxon>
    </lineage>
</organism>
<proteinExistence type="predicted"/>
<sequence length="53" mass="5987">MYLANDSSTSGYCYSSKASQQLTPEYIRSSESITEALMIARTRLGLLRFECDK</sequence>
<keyword evidence="2" id="KW-1185">Reference proteome</keyword>
<evidence type="ECO:0000313" key="2">
    <source>
        <dbReference type="Proteomes" id="UP000007883"/>
    </source>
</evidence>
<name>I0HSB7_RUBGI</name>
<evidence type="ECO:0000313" key="1">
    <source>
        <dbReference type="EMBL" id="BAL95904.1"/>
    </source>
</evidence>
<protein>
    <submittedName>
        <fullName evidence="1">Uncharacterized protein</fullName>
    </submittedName>
</protein>
<dbReference type="HOGENOM" id="CLU_3065859_0_0_4"/>
<dbReference type="KEGG" id="rge:RGE_25650"/>
<accession>I0HSB7</accession>
<gene>
    <name evidence="1" type="ordered locus">RGE_25650</name>
</gene>
<reference evidence="1 2" key="1">
    <citation type="journal article" date="2012" name="J. Bacteriol.">
        <title>Complete genome sequence of phototrophic betaproteobacterium Rubrivivax gelatinosus IL144.</title>
        <authorList>
            <person name="Nagashima S."/>
            <person name="Kamimura A."/>
            <person name="Shimizu T."/>
            <person name="Nakamura-isaki S."/>
            <person name="Aono E."/>
            <person name="Sakamoto K."/>
            <person name="Ichikawa N."/>
            <person name="Nakazawa H."/>
            <person name="Sekine M."/>
            <person name="Yamazaki S."/>
            <person name="Fujita N."/>
            <person name="Shimada K."/>
            <person name="Hanada S."/>
            <person name="Nagashima K.V.P."/>
        </authorList>
    </citation>
    <scope>NUCLEOTIDE SEQUENCE [LARGE SCALE GENOMIC DNA]</scope>
    <source>
        <strain evidence="2">NBRC 100245 / IL144</strain>
    </source>
</reference>